<gene>
    <name evidence="2" type="ORF">CLV62_12559</name>
</gene>
<dbReference type="AlphaFoldDB" id="A0A2V3PLZ4"/>
<name>A0A2V3PLZ4_9BACT</name>
<dbReference type="EMBL" id="QICL01000025">
    <property type="protein sequence ID" value="PXV61226.1"/>
    <property type="molecule type" value="Genomic_DNA"/>
</dbReference>
<protein>
    <submittedName>
        <fullName evidence="2">Uncharacterized protein</fullName>
    </submittedName>
</protein>
<feature type="region of interest" description="Disordered" evidence="1">
    <location>
        <begin position="1"/>
        <end position="22"/>
    </location>
</feature>
<keyword evidence="3" id="KW-1185">Reference proteome</keyword>
<comment type="caution">
    <text evidence="2">The sequence shown here is derived from an EMBL/GenBank/DDBJ whole genome shotgun (WGS) entry which is preliminary data.</text>
</comment>
<sequence length="125" mass="15155">MNKKNLKTEEVMENKKNNQEENPQYYVMNRLYEISVPNDGYSKHLLESMRCYNEPFPEGEVLFVEHHSDDEERTWFSSCRESLIAIKENRKKPLYEHSDISMTQYLIEQDYFNHINSLEFDDFDD</sequence>
<reference evidence="2 3" key="1">
    <citation type="submission" date="2018-03" db="EMBL/GenBank/DDBJ databases">
        <title>Genomic Encyclopedia of Archaeal and Bacterial Type Strains, Phase II (KMG-II): from individual species to whole genera.</title>
        <authorList>
            <person name="Goeker M."/>
        </authorList>
    </citation>
    <scope>NUCLEOTIDE SEQUENCE [LARGE SCALE GENOMIC DNA]</scope>
    <source>
        <strain evidence="2 3">DSM 100214</strain>
    </source>
</reference>
<organism evidence="2 3">
    <name type="scientific">Dysgonomonas alginatilytica</name>
    <dbReference type="NCBI Taxonomy" id="1605892"/>
    <lineage>
        <taxon>Bacteria</taxon>
        <taxon>Pseudomonadati</taxon>
        <taxon>Bacteroidota</taxon>
        <taxon>Bacteroidia</taxon>
        <taxon>Bacteroidales</taxon>
        <taxon>Dysgonomonadaceae</taxon>
        <taxon>Dysgonomonas</taxon>
    </lineage>
</organism>
<dbReference type="Proteomes" id="UP000247973">
    <property type="component" value="Unassembled WGS sequence"/>
</dbReference>
<proteinExistence type="predicted"/>
<evidence type="ECO:0000313" key="3">
    <source>
        <dbReference type="Proteomes" id="UP000247973"/>
    </source>
</evidence>
<evidence type="ECO:0000256" key="1">
    <source>
        <dbReference type="SAM" id="MobiDB-lite"/>
    </source>
</evidence>
<feature type="compositionally biased region" description="Basic and acidic residues" evidence="1">
    <location>
        <begin position="1"/>
        <end position="19"/>
    </location>
</feature>
<accession>A0A2V3PLZ4</accession>
<evidence type="ECO:0000313" key="2">
    <source>
        <dbReference type="EMBL" id="PXV61226.1"/>
    </source>
</evidence>